<dbReference type="Proteomes" id="UP000298656">
    <property type="component" value="Chromosome 2"/>
</dbReference>
<dbReference type="AlphaFoldDB" id="A0A4P8IWD9"/>
<name>A0A4P8IWD9_9BURK</name>
<reference evidence="2 3" key="1">
    <citation type="submission" date="2019-05" db="EMBL/GenBank/DDBJ databases">
        <title>Burkholderia sp. DHOD12, isolated from subtropical forest soil.</title>
        <authorList>
            <person name="Gao Z.-H."/>
            <person name="Qiu L.-H."/>
        </authorList>
    </citation>
    <scope>NUCLEOTIDE SEQUENCE [LARGE SCALE GENOMIC DNA]</scope>
    <source>
        <strain evidence="2 3">DHOD12</strain>
    </source>
</reference>
<gene>
    <name evidence="2" type="ORF">FAZ95_23840</name>
</gene>
<accession>A0A4P8IWD9</accession>
<evidence type="ECO:0008006" key="4">
    <source>
        <dbReference type="Google" id="ProtNLM"/>
    </source>
</evidence>
<evidence type="ECO:0000256" key="1">
    <source>
        <dbReference type="SAM" id="SignalP"/>
    </source>
</evidence>
<feature type="chain" id="PRO_5020919523" description="DUF1120 domain-containing protein" evidence="1">
    <location>
        <begin position="33"/>
        <end position="194"/>
    </location>
</feature>
<keyword evidence="1" id="KW-0732">Signal</keyword>
<dbReference type="OrthoDB" id="8719335at2"/>
<feature type="signal peptide" evidence="1">
    <location>
        <begin position="1"/>
        <end position="32"/>
    </location>
</feature>
<proteinExistence type="predicted"/>
<sequence length="194" mass="20646">MVNTDKEQDTLRRAALGVAAVIAMAAAGHAQAANCEMQMSTSRFDYGQLSRTELDAQKPEAGGVSLGRRTATLNITCEQPTTMVLRFDAPSAASGTFVFAERGNYVMKISEAHLDGSAVALGRISAPGQVPQAAKMSETFESGEGVGLVTDGRPARGRHLTAQIEIETRVPSEALRVRSETQLTGQGQLQLIER</sequence>
<dbReference type="RefSeq" id="WP_137334988.1">
    <property type="nucleotide sequence ID" value="NZ_CP040078.1"/>
</dbReference>
<evidence type="ECO:0000313" key="2">
    <source>
        <dbReference type="EMBL" id="QCP52215.1"/>
    </source>
</evidence>
<dbReference type="KEGG" id="tvl:FAZ95_23840"/>
<dbReference type="EMBL" id="CP040078">
    <property type="protein sequence ID" value="QCP52215.1"/>
    <property type="molecule type" value="Genomic_DNA"/>
</dbReference>
<organism evidence="2 3">
    <name type="scientific">Trinickia violacea</name>
    <dbReference type="NCBI Taxonomy" id="2571746"/>
    <lineage>
        <taxon>Bacteria</taxon>
        <taxon>Pseudomonadati</taxon>
        <taxon>Pseudomonadota</taxon>
        <taxon>Betaproteobacteria</taxon>
        <taxon>Burkholderiales</taxon>
        <taxon>Burkholderiaceae</taxon>
        <taxon>Trinickia</taxon>
    </lineage>
</organism>
<protein>
    <recommendedName>
        <fullName evidence="4">DUF1120 domain-containing protein</fullName>
    </recommendedName>
</protein>
<evidence type="ECO:0000313" key="3">
    <source>
        <dbReference type="Proteomes" id="UP000298656"/>
    </source>
</evidence>
<keyword evidence="3" id="KW-1185">Reference proteome</keyword>